<proteinExistence type="predicted"/>
<name>A0ABT3CFP1_9MYCO</name>
<comment type="caution">
    <text evidence="1">The sequence shown here is derived from an EMBL/GenBank/DDBJ whole genome shotgun (WGS) entry which is preliminary data.</text>
</comment>
<sequence length="100" mass="11134">MVDDVGAAQARLLLNALYEQVAKISHQLESAELRGPRTSVRGAGCDRREQSALRRDLYEAHRLIDGLHRKFPDTDPRLRRANPVAGRHLVGIGQSPQPCN</sequence>
<dbReference type="EMBL" id="JACKTY010000032">
    <property type="protein sequence ID" value="MCV7228315.1"/>
    <property type="molecule type" value="Genomic_DNA"/>
</dbReference>
<evidence type="ECO:0008006" key="3">
    <source>
        <dbReference type="Google" id="ProtNLM"/>
    </source>
</evidence>
<accession>A0ABT3CFP1</accession>
<keyword evidence="2" id="KW-1185">Reference proteome</keyword>
<evidence type="ECO:0000313" key="1">
    <source>
        <dbReference type="EMBL" id="MCV7228315.1"/>
    </source>
</evidence>
<protein>
    <recommendedName>
        <fullName evidence="3">Transposase</fullName>
    </recommendedName>
</protein>
<gene>
    <name evidence="1" type="ORF">H7J73_20080</name>
</gene>
<organism evidence="1 2">
    <name type="scientific">Mycolicibacterium komossense</name>
    <dbReference type="NCBI Taxonomy" id="1779"/>
    <lineage>
        <taxon>Bacteria</taxon>
        <taxon>Bacillati</taxon>
        <taxon>Actinomycetota</taxon>
        <taxon>Actinomycetes</taxon>
        <taxon>Mycobacteriales</taxon>
        <taxon>Mycobacteriaceae</taxon>
        <taxon>Mycolicibacterium</taxon>
    </lineage>
</organism>
<reference evidence="1 2" key="1">
    <citation type="journal article" date="2022" name="BMC Genomics">
        <title>Comparative genome analysis of mycobacteria focusing on tRNA and non-coding RNA.</title>
        <authorList>
            <person name="Behra P.R.K."/>
            <person name="Pettersson B.M.F."/>
            <person name="Ramesh M."/>
            <person name="Das S."/>
            <person name="Dasgupta S."/>
            <person name="Kirsebom L.A."/>
        </authorList>
    </citation>
    <scope>NUCLEOTIDE SEQUENCE [LARGE SCALE GENOMIC DNA]</scope>
    <source>
        <strain evidence="1 2">DSM 44078</strain>
    </source>
</reference>
<evidence type="ECO:0000313" key="2">
    <source>
        <dbReference type="Proteomes" id="UP001526201"/>
    </source>
</evidence>
<dbReference type="Proteomes" id="UP001526201">
    <property type="component" value="Unassembled WGS sequence"/>
</dbReference>
<dbReference type="RefSeq" id="WP_264069430.1">
    <property type="nucleotide sequence ID" value="NZ_JACKTY010000032.1"/>
</dbReference>